<dbReference type="EC" id="6.3.2.8" evidence="1"/>
<name>A0AC61RC42_9BACT</name>
<proteinExistence type="predicted"/>
<gene>
    <name evidence="1" type="ORF">E5331_17375</name>
</gene>
<dbReference type="EMBL" id="SRYB01000036">
    <property type="protein sequence ID" value="TGY76821.1"/>
    <property type="molecule type" value="Genomic_DNA"/>
</dbReference>
<keyword evidence="2" id="KW-1185">Reference proteome</keyword>
<dbReference type="Proteomes" id="UP000306319">
    <property type="component" value="Unassembled WGS sequence"/>
</dbReference>
<evidence type="ECO:0000313" key="1">
    <source>
        <dbReference type="EMBL" id="TGY76821.1"/>
    </source>
</evidence>
<protein>
    <submittedName>
        <fullName evidence="1">UDP-N-acetylmuramate--L-alanine ligase</fullName>
        <ecNumber evidence="1">6.3.2.8</ecNumber>
    </submittedName>
</protein>
<comment type="caution">
    <text evidence="1">The sequence shown here is derived from an EMBL/GenBank/DDBJ whole genome shotgun (WGS) entry which is preliminary data.</text>
</comment>
<accession>A0AC61RC42</accession>
<evidence type="ECO:0000313" key="2">
    <source>
        <dbReference type="Proteomes" id="UP000306319"/>
    </source>
</evidence>
<sequence>MTNISTSDSPFRNLYFVGAGGIGMANLERYFLSLGHDVAGYDRSRSALTTALEKEGVIMTYIDLEEEIPETFRNREDTLVVYTPAVPSDSRILSWFRNNGFEVIKRAALLGKITRSTKAICISGSHGKTTTCSMTANILRGSSVGCNAFLGGILRNIDSNLVLCEGSEWSVIEADEYDRSFHQLSPEIAVVTSTDPDHLDIYGDEAGYLEGFARFTELIRDGGLLLLHTGLKLKPRVSSGVRVETYSGGSDGDWHAEDIMYGDGRLSFTLVGPSVRIEEIELGVPVEINIDNAVAAAAASLHSGATPEEVREGLRTFRGAKRRFEIILDGRDGGPVLLDDYAHSPNEVKASIRSVKRLYHGRKVSVIFQPHLYTRTRDFAPEFAEALSEADEVIMPEIYPAREEAIPGVDSMLILNAVTSADKCYCERKYLLNKIKNSNFDILMTLGAADIDRLLPEIKAILKGENPT</sequence>
<reference evidence="1" key="1">
    <citation type="submission" date="2019-04" db="EMBL/GenBank/DDBJ databases">
        <title>Microbes associate with the intestines of laboratory mice.</title>
        <authorList>
            <person name="Navarre W."/>
            <person name="Wong E."/>
            <person name="Huang K."/>
            <person name="Tropini C."/>
            <person name="Ng K."/>
            <person name="Yu B."/>
        </authorList>
    </citation>
    <scope>NUCLEOTIDE SEQUENCE</scope>
    <source>
        <strain evidence="1">NM04_E33</strain>
    </source>
</reference>
<organism evidence="1 2">
    <name type="scientific">Lepagella muris</name>
    <dbReference type="NCBI Taxonomy" id="3032870"/>
    <lineage>
        <taxon>Bacteria</taxon>
        <taxon>Pseudomonadati</taxon>
        <taxon>Bacteroidota</taxon>
        <taxon>Bacteroidia</taxon>
        <taxon>Bacteroidales</taxon>
        <taxon>Muribaculaceae</taxon>
        <taxon>Lepagella</taxon>
    </lineage>
</organism>
<keyword evidence="1" id="KW-0436">Ligase</keyword>